<keyword evidence="2" id="KW-0472">Membrane</keyword>
<evidence type="ECO:0000256" key="1">
    <source>
        <dbReference type="ARBA" id="ARBA00049660"/>
    </source>
</evidence>
<dbReference type="EMBL" id="JBHSCO010000009">
    <property type="protein sequence ID" value="MFC4394321.1"/>
    <property type="molecule type" value="Genomic_DNA"/>
</dbReference>
<protein>
    <submittedName>
        <fullName evidence="3">Formate/nitrite transporter family protein</fullName>
    </submittedName>
</protein>
<comment type="caution">
    <text evidence="3">The sequence shown here is derived from an EMBL/GenBank/DDBJ whole genome shotgun (WGS) entry which is preliminary data.</text>
</comment>
<name>A0ABV8WEN0_9FLAO</name>
<feature type="transmembrane region" description="Helical" evidence="2">
    <location>
        <begin position="29"/>
        <end position="50"/>
    </location>
</feature>
<dbReference type="InterPro" id="IPR000292">
    <property type="entry name" value="For/NO2_transpt"/>
</dbReference>
<feature type="transmembrane region" description="Helical" evidence="2">
    <location>
        <begin position="62"/>
        <end position="91"/>
    </location>
</feature>
<organism evidence="3 4">
    <name type="scientific">Flavobacterium quisquiliarum</name>
    <dbReference type="NCBI Taxonomy" id="1834436"/>
    <lineage>
        <taxon>Bacteria</taxon>
        <taxon>Pseudomonadati</taxon>
        <taxon>Bacteroidota</taxon>
        <taxon>Flavobacteriia</taxon>
        <taxon>Flavobacteriales</taxon>
        <taxon>Flavobacteriaceae</taxon>
        <taxon>Flavobacterium</taxon>
    </lineage>
</organism>
<dbReference type="RefSeq" id="WP_218651387.1">
    <property type="nucleotide sequence ID" value="NZ_JBHSCO010000009.1"/>
</dbReference>
<feature type="transmembrane region" description="Helical" evidence="2">
    <location>
        <begin position="232"/>
        <end position="258"/>
    </location>
</feature>
<sequence length="272" mass="29317">MMDYITPHEVAENMMAAAVSKSQLRIKDLLIRGALSGALLAISVALALMATTQTSLSLIGAFVFPVGFVIIVILGLELVTGSFSLVPLAWLEGKISGFRMIKNLSWVFIGNLIGSLLFAVLFWAASTETGQIKELGLIEQAIIKISEKKTIGYAGHGIPGLFSAFVKAILCNWMVCMGVIMSMTSKSTLGKILAAGIPIFIFFALGYEHAVVNMFVIPAGMMFGAKVSISDWWLYNQFIVTAGNIIGGLLFTGMTVYYTHVDKTKTVTGDKL</sequence>
<keyword evidence="2" id="KW-1133">Transmembrane helix</keyword>
<dbReference type="PANTHER" id="PTHR30520:SF6">
    <property type="entry name" value="FORMATE_NITRATE FAMILY TRANSPORTER (EUROFUNG)"/>
    <property type="match status" value="1"/>
</dbReference>
<dbReference type="PANTHER" id="PTHR30520">
    <property type="entry name" value="FORMATE TRANSPORTER-RELATED"/>
    <property type="match status" value="1"/>
</dbReference>
<keyword evidence="4" id="KW-1185">Reference proteome</keyword>
<feature type="transmembrane region" description="Helical" evidence="2">
    <location>
        <begin position="158"/>
        <end position="180"/>
    </location>
</feature>
<evidence type="ECO:0000256" key="2">
    <source>
        <dbReference type="SAM" id="Phobius"/>
    </source>
</evidence>
<dbReference type="Proteomes" id="UP001595719">
    <property type="component" value="Unassembled WGS sequence"/>
</dbReference>
<proteinExistence type="inferred from homology"/>
<evidence type="ECO:0000313" key="4">
    <source>
        <dbReference type="Proteomes" id="UP001595719"/>
    </source>
</evidence>
<accession>A0ABV8WEN0</accession>
<comment type="similarity">
    <text evidence="1">Belongs to the FNT transporter (TC 1.A.16) family.</text>
</comment>
<evidence type="ECO:0000313" key="3">
    <source>
        <dbReference type="EMBL" id="MFC4394321.1"/>
    </source>
</evidence>
<reference evidence="4" key="1">
    <citation type="journal article" date="2019" name="Int. J. Syst. Evol. Microbiol.">
        <title>The Global Catalogue of Microorganisms (GCM) 10K type strain sequencing project: providing services to taxonomists for standard genome sequencing and annotation.</title>
        <authorList>
            <consortium name="The Broad Institute Genomics Platform"/>
            <consortium name="The Broad Institute Genome Sequencing Center for Infectious Disease"/>
            <person name="Wu L."/>
            <person name="Ma J."/>
        </authorList>
    </citation>
    <scope>NUCLEOTIDE SEQUENCE [LARGE SCALE GENOMIC DNA]</scope>
    <source>
        <strain evidence="4">CGMCC 1.15345</strain>
    </source>
</reference>
<dbReference type="Pfam" id="PF01226">
    <property type="entry name" value="Form_Nir_trans"/>
    <property type="match status" value="1"/>
</dbReference>
<feature type="transmembrane region" description="Helical" evidence="2">
    <location>
        <begin position="103"/>
        <end position="125"/>
    </location>
</feature>
<keyword evidence="2" id="KW-0812">Transmembrane</keyword>
<gene>
    <name evidence="3" type="ORF">ACFOY0_25250</name>
</gene>
<feature type="transmembrane region" description="Helical" evidence="2">
    <location>
        <begin position="192"/>
        <end position="212"/>
    </location>
</feature>